<evidence type="ECO:0000256" key="9">
    <source>
        <dbReference type="SAM" id="Phobius"/>
    </source>
</evidence>
<dbReference type="InterPro" id="IPR004089">
    <property type="entry name" value="MCPsignal_dom"/>
</dbReference>
<protein>
    <recommendedName>
        <fullName evidence="10">Methyl-accepting transducer domain-containing protein</fullName>
    </recommendedName>
</protein>
<dbReference type="SUPFAM" id="SSF58104">
    <property type="entry name" value="Methyl-accepting chemotaxis protein (MCP) signaling domain"/>
    <property type="match status" value="1"/>
</dbReference>
<feature type="transmembrane region" description="Helical" evidence="9">
    <location>
        <begin position="20"/>
        <end position="37"/>
    </location>
</feature>
<evidence type="ECO:0000256" key="8">
    <source>
        <dbReference type="PROSITE-ProRule" id="PRU00284"/>
    </source>
</evidence>
<dbReference type="Proteomes" id="UP000244064">
    <property type="component" value="Unassembled WGS sequence"/>
</dbReference>
<comment type="subcellular location">
    <subcellularLocation>
        <location evidence="1">Cell membrane</location>
    </subcellularLocation>
</comment>
<accession>A0A2T5P566</accession>
<comment type="caution">
    <text evidence="11">The sequence shown here is derived from an EMBL/GenBank/DDBJ whole genome shotgun (WGS) entry which is preliminary data.</text>
</comment>
<dbReference type="EMBL" id="QASN01000021">
    <property type="protein sequence ID" value="PTU72872.1"/>
    <property type="molecule type" value="Genomic_DNA"/>
</dbReference>
<dbReference type="PANTHER" id="PTHR32089:SF112">
    <property type="entry name" value="LYSOZYME-LIKE PROTEIN-RELATED"/>
    <property type="match status" value="1"/>
</dbReference>
<evidence type="ECO:0000313" key="11">
    <source>
        <dbReference type="EMBL" id="PTU72872.1"/>
    </source>
</evidence>
<dbReference type="PANTHER" id="PTHR32089">
    <property type="entry name" value="METHYL-ACCEPTING CHEMOTAXIS PROTEIN MCPB"/>
    <property type="match status" value="1"/>
</dbReference>
<keyword evidence="3" id="KW-0488">Methylation</keyword>
<evidence type="ECO:0000256" key="1">
    <source>
        <dbReference type="ARBA" id="ARBA00004236"/>
    </source>
</evidence>
<evidence type="ECO:0000256" key="2">
    <source>
        <dbReference type="ARBA" id="ARBA00022475"/>
    </source>
</evidence>
<dbReference type="GO" id="GO:0007165">
    <property type="term" value="P:signal transduction"/>
    <property type="evidence" value="ECO:0007669"/>
    <property type="project" value="UniProtKB-KW"/>
</dbReference>
<keyword evidence="4 9" id="KW-0812">Transmembrane</keyword>
<dbReference type="SMART" id="SM00283">
    <property type="entry name" value="MA"/>
    <property type="match status" value="1"/>
</dbReference>
<organism evidence="11 12">
    <name type="scientific">Pseudomonas mangrovi</name>
    <dbReference type="NCBI Taxonomy" id="2161748"/>
    <lineage>
        <taxon>Bacteria</taxon>
        <taxon>Pseudomonadati</taxon>
        <taxon>Pseudomonadota</taxon>
        <taxon>Gammaproteobacteria</taxon>
        <taxon>Pseudomonadales</taxon>
        <taxon>Pseudomonadaceae</taxon>
        <taxon>Pseudomonas</taxon>
    </lineage>
</organism>
<feature type="transmembrane region" description="Helical" evidence="9">
    <location>
        <begin position="525"/>
        <end position="547"/>
    </location>
</feature>
<sequence length="567" mass="61010">MNDKNPNVQKASGPSPTTLSFMLMLVLLLLAGGALLLAPGGWKVAPLILVGVGLWLTWRMRRGDPVLGELEQLLKAANGEQIDLSADLQVAPGSPYAGLAAQYNAFATRLRQIMEQFQQHNLVIGLSSAQGRLLAEQSAKGANRQEEVSALVFQSSEQTATAVQEVSQRSSAIASMNSRNLEVARSSQQELAEVSRQIAGISEIMGNFRSTIDQLQESSGSIRNILGTVLDFAAQTNMLALNAAIEAARAGEQGRGFAVVADEVRSLAAKVGKAADQIQSLVGNMASAVAGADEGTQGMIERSALASDAIAASSSQFAAMVADFESANGDLLMVSSALEQLSITNSESHEHSTEIRNLSLQIGKDMQTSFAKADGLRDATNRVLRQLASFRLGHGRMEQITDLLMQRRTALEEIMERLADQGVNLHDERYTPIPNTNPQKHDASWVGPFRQAAQPLLNEWNSSQGKDGIIYCLPTNDMGYLPCARPESSNPPTGNPEVDAIKSNFMRFLVTNKVDLQNIRDCTHIGFGTFVLPGNIVCFVLFVPLYVRGRHWGTLGTGIVPQALGVS</sequence>
<proteinExistence type="predicted"/>
<keyword evidence="7 8" id="KW-0807">Transducer</keyword>
<dbReference type="GO" id="GO:0005886">
    <property type="term" value="C:plasma membrane"/>
    <property type="evidence" value="ECO:0007669"/>
    <property type="project" value="UniProtKB-SubCell"/>
</dbReference>
<feature type="domain" description="Methyl-accepting transducer" evidence="10">
    <location>
        <begin position="135"/>
        <end position="356"/>
    </location>
</feature>
<gene>
    <name evidence="11" type="ORF">DBO85_16550</name>
</gene>
<evidence type="ECO:0000259" key="10">
    <source>
        <dbReference type="PROSITE" id="PS50111"/>
    </source>
</evidence>
<dbReference type="Pfam" id="PF00015">
    <property type="entry name" value="MCPsignal"/>
    <property type="match status" value="1"/>
</dbReference>
<dbReference type="Gene3D" id="1.10.287.950">
    <property type="entry name" value="Methyl-accepting chemotaxis protein"/>
    <property type="match status" value="1"/>
</dbReference>
<keyword evidence="6 9" id="KW-0472">Membrane</keyword>
<evidence type="ECO:0000313" key="12">
    <source>
        <dbReference type="Proteomes" id="UP000244064"/>
    </source>
</evidence>
<dbReference type="PROSITE" id="PS50111">
    <property type="entry name" value="CHEMOTAXIS_TRANSDUC_2"/>
    <property type="match status" value="1"/>
</dbReference>
<evidence type="ECO:0000256" key="4">
    <source>
        <dbReference type="ARBA" id="ARBA00022692"/>
    </source>
</evidence>
<name>A0A2T5P566_9PSED</name>
<dbReference type="OrthoDB" id="2489132at2"/>
<keyword evidence="2" id="KW-1003">Cell membrane</keyword>
<evidence type="ECO:0000256" key="5">
    <source>
        <dbReference type="ARBA" id="ARBA00022989"/>
    </source>
</evidence>
<evidence type="ECO:0000256" key="3">
    <source>
        <dbReference type="ARBA" id="ARBA00022481"/>
    </source>
</evidence>
<keyword evidence="12" id="KW-1185">Reference proteome</keyword>
<evidence type="ECO:0000256" key="7">
    <source>
        <dbReference type="ARBA" id="ARBA00023224"/>
    </source>
</evidence>
<keyword evidence="5 9" id="KW-1133">Transmembrane helix</keyword>
<dbReference type="AlphaFoldDB" id="A0A2T5P566"/>
<evidence type="ECO:0000256" key="6">
    <source>
        <dbReference type="ARBA" id="ARBA00023136"/>
    </source>
</evidence>
<dbReference type="GO" id="GO:0006935">
    <property type="term" value="P:chemotaxis"/>
    <property type="evidence" value="ECO:0007669"/>
    <property type="project" value="UniProtKB-ARBA"/>
</dbReference>
<reference evidence="11 12" key="1">
    <citation type="submission" date="2018-04" db="EMBL/GenBank/DDBJ databases">
        <title>Pseudomonas sp. nov., isolated from mangrove soil.</title>
        <authorList>
            <person name="Chen C."/>
        </authorList>
    </citation>
    <scope>NUCLEOTIDE SEQUENCE [LARGE SCALE GENOMIC DNA]</scope>
    <source>
        <strain evidence="11 12">TC-11</strain>
    </source>
</reference>